<dbReference type="RefSeq" id="WP_348955777.1">
    <property type="nucleotide sequence ID" value="NZ_JBDZYD010000016.1"/>
</dbReference>
<dbReference type="InterPro" id="IPR000792">
    <property type="entry name" value="Tscrpt_reg_LuxR_C"/>
</dbReference>
<feature type="domain" description="Response regulatory" evidence="4">
    <location>
        <begin position="1"/>
        <end position="102"/>
    </location>
</feature>
<protein>
    <submittedName>
        <fullName evidence="5">Response regulator transcription factor</fullName>
    </submittedName>
</protein>
<dbReference type="InterPro" id="IPR011006">
    <property type="entry name" value="CheY-like_superfamily"/>
</dbReference>
<feature type="domain" description="HTH luxR-type" evidence="3">
    <location>
        <begin position="122"/>
        <end position="187"/>
    </location>
</feature>
<dbReference type="InterPro" id="IPR016032">
    <property type="entry name" value="Sig_transdc_resp-reg_C-effctor"/>
</dbReference>
<keyword evidence="1" id="KW-0238">DNA-binding</keyword>
<evidence type="ECO:0000256" key="2">
    <source>
        <dbReference type="PROSITE-ProRule" id="PRU00169"/>
    </source>
</evidence>
<dbReference type="Gene3D" id="3.40.50.2300">
    <property type="match status" value="1"/>
</dbReference>
<evidence type="ECO:0000313" key="6">
    <source>
        <dbReference type="Proteomes" id="UP001440984"/>
    </source>
</evidence>
<evidence type="ECO:0000259" key="4">
    <source>
        <dbReference type="PROSITE" id="PS50110"/>
    </source>
</evidence>
<dbReference type="SMART" id="SM00421">
    <property type="entry name" value="HTH_LUXR"/>
    <property type="match status" value="1"/>
</dbReference>
<reference evidence="5 6" key="1">
    <citation type="submission" date="2024-05" db="EMBL/GenBank/DDBJ databases">
        <authorList>
            <person name="Zhao H."/>
            <person name="Xu Y."/>
            <person name="Lin S."/>
            <person name="Spain J.C."/>
            <person name="Zhou N.-Y."/>
        </authorList>
    </citation>
    <scope>NUCLEOTIDE SEQUENCE [LARGE SCALE GENOMIC DNA]</scope>
    <source>
        <strain evidence="5 6">NEAU-NG30</strain>
    </source>
</reference>
<evidence type="ECO:0000313" key="5">
    <source>
        <dbReference type="EMBL" id="MEQ0564707.1"/>
    </source>
</evidence>
<keyword evidence="2" id="KW-0597">Phosphoprotein</keyword>
<gene>
    <name evidence="5" type="ORF">ABJI51_37005</name>
</gene>
<dbReference type="SUPFAM" id="SSF52172">
    <property type="entry name" value="CheY-like"/>
    <property type="match status" value="1"/>
</dbReference>
<sequence>MTTVVLAGARPLAVRAGLTGVTVAAAVETGAAEAVRRHRPDVLVLDLALGADVAAQAEAPVLALTAPADDTTIAAALRAGVRGCLPAHAGPADVVRAIRNVAAGAAVFGDGIAERVAALLLAPAPLPELSPREREILALAAGGVADTAIARRLGIAPKTVRNRVSVISVKLGARGRAEAITLARTAGLARA</sequence>
<keyword evidence="6" id="KW-1185">Reference proteome</keyword>
<comment type="caution">
    <text evidence="5">The sequence shown here is derived from an EMBL/GenBank/DDBJ whole genome shotgun (WGS) entry which is preliminary data.</text>
</comment>
<dbReference type="EMBL" id="JBDZYD010000016">
    <property type="protein sequence ID" value="MEQ0564707.1"/>
    <property type="molecule type" value="Genomic_DNA"/>
</dbReference>
<proteinExistence type="predicted"/>
<dbReference type="SUPFAM" id="SSF46894">
    <property type="entry name" value="C-terminal effector domain of the bipartite response regulators"/>
    <property type="match status" value="1"/>
</dbReference>
<name>A0ABV0LQY5_9PSEU</name>
<organism evidence="5 6">
    <name type="scientific">Amycolatopsis melonis</name>
    <dbReference type="NCBI Taxonomy" id="3156488"/>
    <lineage>
        <taxon>Bacteria</taxon>
        <taxon>Bacillati</taxon>
        <taxon>Actinomycetota</taxon>
        <taxon>Actinomycetes</taxon>
        <taxon>Pseudonocardiales</taxon>
        <taxon>Pseudonocardiaceae</taxon>
        <taxon>Amycolatopsis</taxon>
    </lineage>
</organism>
<dbReference type="InterPro" id="IPR001789">
    <property type="entry name" value="Sig_transdc_resp-reg_receiver"/>
</dbReference>
<feature type="modified residue" description="4-aspartylphosphate" evidence="2">
    <location>
        <position position="46"/>
    </location>
</feature>
<accession>A0ABV0LQY5</accession>
<dbReference type="Pfam" id="PF00196">
    <property type="entry name" value="GerE"/>
    <property type="match status" value="1"/>
</dbReference>
<dbReference type="PANTHER" id="PTHR43214">
    <property type="entry name" value="TWO-COMPONENT RESPONSE REGULATOR"/>
    <property type="match status" value="1"/>
</dbReference>
<evidence type="ECO:0000259" key="3">
    <source>
        <dbReference type="PROSITE" id="PS50043"/>
    </source>
</evidence>
<dbReference type="Proteomes" id="UP001440984">
    <property type="component" value="Unassembled WGS sequence"/>
</dbReference>
<dbReference type="CDD" id="cd06170">
    <property type="entry name" value="LuxR_C_like"/>
    <property type="match status" value="1"/>
</dbReference>
<dbReference type="PRINTS" id="PR00038">
    <property type="entry name" value="HTHLUXR"/>
</dbReference>
<dbReference type="PROSITE" id="PS50110">
    <property type="entry name" value="RESPONSE_REGULATORY"/>
    <property type="match status" value="1"/>
</dbReference>
<dbReference type="InterPro" id="IPR039420">
    <property type="entry name" value="WalR-like"/>
</dbReference>
<dbReference type="PROSITE" id="PS50043">
    <property type="entry name" value="HTH_LUXR_2"/>
    <property type="match status" value="1"/>
</dbReference>
<evidence type="ECO:0000256" key="1">
    <source>
        <dbReference type="ARBA" id="ARBA00023125"/>
    </source>
</evidence>